<name>A0A6M3LQC2_9ZZZZ</name>
<evidence type="ECO:0000313" key="1">
    <source>
        <dbReference type="EMBL" id="QJA96903.1"/>
    </source>
</evidence>
<accession>A0A6M3LQC2</accession>
<sequence>MAYKDNEKRKLKSLEYYYRNRIKRIEYQRKWDKENKDLKKEQDKKRYKTKKYNKIQNIRHYSQIYHFGKLMEKYNGCMFCGSKERLQIHHKKYTKKISDCLLLCENCHKIIHRKPYESVLK</sequence>
<organism evidence="1">
    <name type="scientific">viral metagenome</name>
    <dbReference type="NCBI Taxonomy" id="1070528"/>
    <lineage>
        <taxon>unclassified sequences</taxon>
        <taxon>metagenomes</taxon>
        <taxon>organismal metagenomes</taxon>
    </lineage>
</organism>
<reference evidence="1" key="1">
    <citation type="submission" date="2020-03" db="EMBL/GenBank/DDBJ databases">
        <title>The deep terrestrial virosphere.</title>
        <authorList>
            <person name="Holmfeldt K."/>
            <person name="Nilsson E."/>
            <person name="Simone D."/>
            <person name="Lopez-Fernandez M."/>
            <person name="Wu X."/>
            <person name="de Brujin I."/>
            <person name="Lundin D."/>
            <person name="Andersson A."/>
            <person name="Bertilsson S."/>
            <person name="Dopson M."/>
        </authorList>
    </citation>
    <scope>NUCLEOTIDE SEQUENCE</scope>
    <source>
        <strain evidence="1">MM415B07121</strain>
    </source>
</reference>
<dbReference type="AlphaFoldDB" id="A0A6M3LQC2"/>
<protein>
    <submittedName>
        <fullName evidence="1">Uncharacterized protein</fullName>
    </submittedName>
</protein>
<dbReference type="EMBL" id="MT143445">
    <property type="protein sequence ID" value="QJA96903.1"/>
    <property type="molecule type" value="Genomic_DNA"/>
</dbReference>
<proteinExistence type="predicted"/>
<gene>
    <name evidence="1" type="ORF">MM415B07121_0001</name>
</gene>